<proteinExistence type="predicted"/>
<comment type="caution">
    <text evidence="1">The sequence shown here is derived from an EMBL/GenBank/DDBJ whole genome shotgun (WGS) entry which is preliminary data.</text>
</comment>
<gene>
    <name evidence="1" type="ORF">JF50_06235</name>
</gene>
<dbReference type="Proteomes" id="UP000031327">
    <property type="component" value="Unassembled WGS sequence"/>
</dbReference>
<sequence length="145" mass="16476">MSCEYFADKGMKIDGNFWLVHPQTGVAWNSTSIEDYKKTYEAQQILLAQERLESEKADQLTAIKEAVFNKLNDEQWRVQKAQEHLLMAELAGDQAEIGLSKAHLAELLAQREQIRLASDKAELTLADISTSEELKEFTFDVNISL</sequence>
<protein>
    <submittedName>
        <fullName evidence="1">Uncharacterized protein</fullName>
    </submittedName>
</protein>
<dbReference type="AlphaFoldDB" id="A0A0C1MMJ2"/>
<organism evidence="1 2">
    <name type="scientific">Pseudoalteromonas luteoviolacea</name>
    <dbReference type="NCBI Taxonomy" id="43657"/>
    <lineage>
        <taxon>Bacteria</taxon>
        <taxon>Pseudomonadati</taxon>
        <taxon>Pseudomonadota</taxon>
        <taxon>Gammaproteobacteria</taxon>
        <taxon>Alteromonadales</taxon>
        <taxon>Pseudoalteromonadaceae</taxon>
        <taxon>Pseudoalteromonas</taxon>
    </lineage>
</organism>
<dbReference type="OrthoDB" id="6291842at2"/>
<dbReference type="EMBL" id="JWIC01000004">
    <property type="protein sequence ID" value="KID58274.1"/>
    <property type="molecule type" value="Genomic_DNA"/>
</dbReference>
<evidence type="ECO:0000313" key="2">
    <source>
        <dbReference type="Proteomes" id="UP000031327"/>
    </source>
</evidence>
<evidence type="ECO:0000313" key="1">
    <source>
        <dbReference type="EMBL" id="KID58274.1"/>
    </source>
</evidence>
<reference evidence="1 2" key="1">
    <citation type="submission" date="2014-12" db="EMBL/GenBank/DDBJ databases">
        <title>Draft Genome Sequence of Pseudoalteromonas luteoviolacea HI1.</title>
        <authorList>
            <person name="Asahina A.Y."/>
            <person name="Hadfield M.G."/>
        </authorList>
    </citation>
    <scope>NUCLEOTIDE SEQUENCE [LARGE SCALE GENOMIC DNA]</scope>
    <source>
        <strain evidence="1 2">HI1</strain>
    </source>
</reference>
<dbReference type="RefSeq" id="WP_039608567.1">
    <property type="nucleotide sequence ID" value="NZ_JWIC01000004.1"/>
</dbReference>
<name>A0A0C1MMJ2_9GAMM</name>
<accession>A0A0C1MMJ2</accession>